<organism evidence="7 8">
    <name type="scientific">Pararhizobium mangrovi</name>
    <dbReference type="NCBI Taxonomy" id="2590452"/>
    <lineage>
        <taxon>Bacteria</taxon>
        <taxon>Pseudomonadati</taxon>
        <taxon>Pseudomonadota</taxon>
        <taxon>Alphaproteobacteria</taxon>
        <taxon>Hyphomicrobiales</taxon>
        <taxon>Rhizobiaceae</taxon>
        <taxon>Rhizobium/Agrobacterium group</taxon>
        <taxon>Pararhizobium</taxon>
    </lineage>
</organism>
<dbReference type="SUPFAM" id="SSF48576">
    <property type="entry name" value="Terpenoid synthases"/>
    <property type="match status" value="1"/>
</dbReference>
<name>A0A506UHZ9_9HYPH</name>
<comment type="cofactor">
    <cofactor evidence="5">
        <name>ATP</name>
        <dbReference type="ChEBI" id="CHEBI:30616"/>
    </cofactor>
</comment>
<keyword evidence="3" id="KW-0808">Transferase</keyword>
<dbReference type="AlphaFoldDB" id="A0A506UHZ9"/>
<comment type="pathway">
    <text evidence="1">Carotenoid biosynthesis; phytoene biosynthesis.</text>
</comment>
<evidence type="ECO:0000313" key="8">
    <source>
        <dbReference type="Proteomes" id="UP000320314"/>
    </source>
</evidence>
<dbReference type="OrthoDB" id="9807580at2"/>
<dbReference type="InterPro" id="IPR008949">
    <property type="entry name" value="Isoprenoid_synthase_dom_sf"/>
</dbReference>
<dbReference type="Gene3D" id="1.10.600.10">
    <property type="entry name" value="Farnesyl Diphosphate Synthase"/>
    <property type="match status" value="1"/>
</dbReference>
<dbReference type="SFLD" id="SFLDG01018">
    <property type="entry name" value="Squalene/Phytoene_Synthase_Lik"/>
    <property type="match status" value="1"/>
</dbReference>
<dbReference type="SFLD" id="SFLDS00005">
    <property type="entry name" value="Isoprenoid_Synthase_Type_I"/>
    <property type="match status" value="1"/>
</dbReference>
<dbReference type="Proteomes" id="UP000320314">
    <property type="component" value="Unassembled WGS sequence"/>
</dbReference>
<dbReference type="PANTHER" id="PTHR31480">
    <property type="entry name" value="BIFUNCTIONAL LYCOPENE CYCLASE/PHYTOENE SYNTHASE"/>
    <property type="match status" value="1"/>
</dbReference>
<evidence type="ECO:0000256" key="4">
    <source>
        <dbReference type="ARBA" id="ARBA00022746"/>
    </source>
</evidence>
<comment type="caution">
    <text evidence="7">The sequence shown here is derived from an EMBL/GenBank/DDBJ whole genome shotgun (WGS) entry which is preliminary data.</text>
</comment>
<feature type="compositionally biased region" description="Basic and acidic residues" evidence="6">
    <location>
        <begin position="312"/>
        <end position="332"/>
    </location>
</feature>
<evidence type="ECO:0000256" key="6">
    <source>
        <dbReference type="SAM" id="MobiDB-lite"/>
    </source>
</evidence>
<comment type="similarity">
    <text evidence="2">Belongs to the phytoene/squalene synthase family.</text>
</comment>
<evidence type="ECO:0000256" key="1">
    <source>
        <dbReference type="ARBA" id="ARBA00004684"/>
    </source>
</evidence>
<evidence type="ECO:0000256" key="3">
    <source>
        <dbReference type="ARBA" id="ARBA00022679"/>
    </source>
</evidence>
<dbReference type="InterPro" id="IPR044843">
    <property type="entry name" value="Trans_IPPS_bact-type"/>
</dbReference>
<keyword evidence="8" id="KW-1185">Reference proteome</keyword>
<dbReference type="InterPro" id="IPR002060">
    <property type="entry name" value="Squ/phyt_synthse"/>
</dbReference>
<dbReference type="GO" id="GO:0004311">
    <property type="term" value="F:geranylgeranyl diphosphate synthase activity"/>
    <property type="evidence" value="ECO:0007669"/>
    <property type="project" value="InterPro"/>
</dbReference>
<dbReference type="PROSITE" id="PS01045">
    <property type="entry name" value="SQUALEN_PHYTOEN_SYN_2"/>
    <property type="match status" value="1"/>
</dbReference>
<dbReference type="FunFam" id="1.10.600.10:FF:000020">
    <property type="entry name" value="Phytoene synthase"/>
    <property type="match status" value="1"/>
</dbReference>
<dbReference type="GO" id="GO:0016117">
    <property type="term" value="P:carotenoid biosynthetic process"/>
    <property type="evidence" value="ECO:0007669"/>
    <property type="project" value="UniProtKB-KW"/>
</dbReference>
<gene>
    <name evidence="7" type="ORF">FJU11_01515</name>
</gene>
<dbReference type="SFLD" id="SFLDG01212">
    <property type="entry name" value="Phytoene_synthase_like"/>
    <property type="match status" value="1"/>
</dbReference>
<dbReference type="InterPro" id="IPR033904">
    <property type="entry name" value="Trans_IPPS_HH"/>
</dbReference>
<dbReference type="PROSITE" id="PS01044">
    <property type="entry name" value="SQUALEN_PHYTOEN_SYN_1"/>
    <property type="match status" value="1"/>
</dbReference>
<protein>
    <submittedName>
        <fullName evidence="7">Phytoene/squalene synthase family protein</fullName>
    </submittedName>
</protein>
<accession>A0A506UHZ9</accession>
<evidence type="ECO:0000256" key="2">
    <source>
        <dbReference type="ARBA" id="ARBA00006251"/>
    </source>
</evidence>
<dbReference type="EMBL" id="VHLH01000001">
    <property type="protein sequence ID" value="TPW32923.1"/>
    <property type="molecule type" value="Genomic_DNA"/>
</dbReference>
<evidence type="ECO:0000256" key="5">
    <source>
        <dbReference type="ARBA" id="ARBA00053028"/>
    </source>
</evidence>
<sequence>MVSSFAEDSVGPALPAGARRVEAAAALSISAGSKSFAAAACLFDRHTRTDVRLLYAWCRYCDDQIDGQALGHGMHALPSANEARAKLKRLRHLTHEAFADRPTGNDAFEALRLLARRRNLSEALATEHLAGFTMDVEGQRFETFDDTLTYCYRVAGIVGILMARIMGAEHENTLDRACDLGIAFQLTNIARDLVDDAHRGRVYVPERWIAEAGLRPGTLAEPENRAALAALATRLLEAAEPFYASARIGLGDLPMRSAWAVATALGAYRAIGLAVNARGARAWDTRTTTGAFRKVALAARSAGTAFGSRIATRPERDPQLWKRPRPNDKSVSYDEPSTSFGTASPSFTVSSAS</sequence>
<dbReference type="Pfam" id="PF00494">
    <property type="entry name" value="SQS_PSY"/>
    <property type="match status" value="1"/>
</dbReference>
<reference evidence="7 8" key="1">
    <citation type="submission" date="2019-06" db="EMBL/GenBank/DDBJ databases">
        <authorList>
            <person name="Li M."/>
        </authorList>
    </citation>
    <scope>NUCLEOTIDE SEQUENCE [LARGE SCALE GENOMIC DNA]</scope>
    <source>
        <strain evidence="7 8">BGMRC6574</strain>
    </source>
</reference>
<dbReference type="RefSeq" id="WP_141165227.1">
    <property type="nucleotide sequence ID" value="NZ_VHLH01000001.1"/>
</dbReference>
<feature type="region of interest" description="Disordered" evidence="6">
    <location>
        <begin position="307"/>
        <end position="353"/>
    </location>
</feature>
<evidence type="ECO:0000313" key="7">
    <source>
        <dbReference type="EMBL" id="TPW32923.1"/>
    </source>
</evidence>
<dbReference type="CDD" id="cd00683">
    <property type="entry name" value="Trans_IPPS_HH"/>
    <property type="match status" value="1"/>
</dbReference>
<proteinExistence type="inferred from homology"/>
<dbReference type="GO" id="GO:0051996">
    <property type="term" value="F:squalene synthase [NAD(P)H] activity"/>
    <property type="evidence" value="ECO:0007669"/>
    <property type="project" value="InterPro"/>
</dbReference>
<dbReference type="InterPro" id="IPR019845">
    <property type="entry name" value="Squalene/phytoene_synthase_CS"/>
</dbReference>
<feature type="compositionally biased region" description="Polar residues" evidence="6">
    <location>
        <begin position="335"/>
        <end position="353"/>
    </location>
</feature>
<keyword evidence="4" id="KW-0125">Carotenoid biosynthesis</keyword>